<keyword evidence="2" id="KW-1185">Reference proteome</keyword>
<gene>
    <name evidence="1" type="ORF">GE061_017262</name>
</gene>
<evidence type="ECO:0000313" key="1">
    <source>
        <dbReference type="EMBL" id="KAF6206037.1"/>
    </source>
</evidence>
<organism evidence="1 2">
    <name type="scientific">Apolygus lucorum</name>
    <name type="common">Small green plant bug</name>
    <name type="synonym">Lygocoris lucorum</name>
    <dbReference type="NCBI Taxonomy" id="248454"/>
    <lineage>
        <taxon>Eukaryota</taxon>
        <taxon>Metazoa</taxon>
        <taxon>Ecdysozoa</taxon>
        <taxon>Arthropoda</taxon>
        <taxon>Hexapoda</taxon>
        <taxon>Insecta</taxon>
        <taxon>Pterygota</taxon>
        <taxon>Neoptera</taxon>
        <taxon>Paraneoptera</taxon>
        <taxon>Hemiptera</taxon>
        <taxon>Heteroptera</taxon>
        <taxon>Panheteroptera</taxon>
        <taxon>Cimicomorpha</taxon>
        <taxon>Miridae</taxon>
        <taxon>Mirini</taxon>
        <taxon>Apolygus</taxon>
    </lineage>
</organism>
<feature type="non-terminal residue" evidence="1">
    <location>
        <position position="43"/>
    </location>
</feature>
<sequence length="43" mass="4575">MSDQEGNPIVISGPPLTPPEEIVSLGEVLLGALRRHQPKSIAQ</sequence>
<dbReference type="EMBL" id="WIXP02000008">
    <property type="protein sequence ID" value="KAF6206037.1"/>
    <property type="molecule type" value="Genomic_DNA"/>
</dbReference>
<dbReference type="Proteomes" id="UP000466442">
    <property type="component" value="Unassembled WGS sequence"/>
</dbReference>
<dbReference type="AlphaFoldDB" id="A0A8S9XAM0"/>
<name>A0A8S9XAM0_APOLU</name>
<evidence type="ECO:0000313" key="2">
    <source>
        <dbReference type="Proteomes" id="UP000466442"/>
    </source>
</evidence>
<accession>A0A8S9XAM0</accession>
<protein>
    <submittedName>
        <fullName evidence="1">Uncharacterized protein</fullName>
    </submittedName>
</protein>
<proteinExistence type="predicted"/>
<reference evidence="1" key="1">
    <citation type="journal article" date="2021" name="Mol. Ecol. Resour.">
        <title>Apolygus lucorum genome provides insights into omnivorousness and mesophyll feeding.</title>
        <authorList>
            <person name="Liu Y."/>
            <person name="Liu H."/>
            <person name="Wang H."/>
            <person name="Huang T."/>
            <person name="Liu B."/>
            <person name="Yang B."/>
            <person name="Yin L."/>
            <person name="Li B."/>
            <person name="Zhang Y."/>
            <person name="Zhang S."/>
            <person name="Jiang F."/>
            <person name="Zhang X."/>
            <person name="Ren Y."/>
            <person name="Wang B."/>
            <person name="Wang S."/>
            <person name="Lu Y."/>
            <person name="Wu K."/>
            <person name="Fan W."/>
            <person name="Wang G."/>
        </authorList>
    </citation>
    <scope>NUCLEOTIDE SEQUENCE</scope>
    <source>
        <strain evidence="1">12Hb</strain>
    </source>
</reference>
<comment type="caution">
    <text evidence="1">The sequence shown here is derived from an EMBL/GenBank/DDBJ whole genome shotgun (WGS) entry which is preliminary data.</text>
</comment>